<evidence type="ECO:0000259" key="2">
    <source>
        <dbReference type="PROSITE" id="PS51832"/>
    </source>
</evidence>
<gene>
    <name evidence="3" type="ORF">MIZ01_0565</name>
</gene>
<dbReference type="Proteomes" id="UP001320326">
    <property type="component" value="Chromosome"/>
</dbReference>
<keyword evidence="4" id="KW-1185">Reference proteome</keyword>
<organism evidence="3 4">
    <name type="scientific">Sideroxyarcus emersonii</name>
    <dbReference type="NCBI Taxonomy" id="2764705"/>
    <lineage>
        <taxon>Bacteria</taxon>
        <taxon>Pseudomonadati</taxon>
        <taxon>Pseudomonadota</taxon>
        <taxon>Betaproteobacteria</taxon>
        <taxon>Nitrosomonadales</taxon>
        <taxon>Gallionellaceae</taxon>
        <taxon>Sideroxyarcus</taxon>
    </lineage>
</organism>
<accession>A0AAN2BY62</accession>
<keyword evidence="1" id="KW-0812">Transmembrane</keyword>
<dbReference type="Gene3D" id="1.10.3210.10">
    <property type="entry name" value="Hypothetical protein af1432"/>
    <property type="match status" value="1"/>
</dbReference>
<dbReference type="AlphaFoldDB" id="A0AAN2BY62"/>
<keyword evidence="1" id="KW-1133">Transmembrane helix</keyword>
<proteinExistence type="predicted"/>
<feature type="domain" description="HD-GYP" evidence="2">
    <location>
        <begin position="178"/>
        <end position="373"/>
    </location>
</feature>
<dbReference type="KEGG" id="seme:MIZ01_0565"/>
<sequence>MEMAQIGIEVRRTEISRELAAMADASAMQSTKQDMGNLSHFLPHTELGRFAFATLSDTSQREVGYATDSSNADIQRFTEILAQLQPGRSPTHVELGSVFRIGKEHGMPFVLAIADDHEQTIGYIKGIFVPSPKTEADILRAGQRASLLAVLFVLITALIIYPVIRGLIVKLEMQATQLAYANFDTIKVLGSAVAKRDRDTDAHNYRVTVYSIRLAETVGLDETAIRSLIKGAFLHDVGKIAIRDSVLLKSGSLDQNEFAEMKSHVQQGLEILGNSEWLADAVQVVGCHHEKYDGSGYPNGLAGEAIPITARIFAVADVFDALTSRRPYRKAVTPGEAWEILHQGAGQHFDPALVTAFEPLVQSLFAAVNQQGTTLYQVLSEAARPYVINILKEQLGKSVDSVQKR</sequence>
<evidence type="ECO:0000313" key="3">
    <source>
        <dbReference type="EMBL" id="BCK86799.1"/>
    </source>
</evidence>
<name>A0AAN2BY62_9PROT</name>
<reference evidence="3 4" key="1">
    <citation type="journal article" date="2022" name="Int. J. Syst. Evol. Microbiol.">
        <title>&lt;i&gt;Sideroxyarcus emersonii&lt;/i&gt; gen. nov. sp. nov., a neutrophilic, microaerobic iron- and thiosulfate-oxidizing bacterium isolated from iron-rich wetland sediment.</title>
        <authorList>
            <person name="Kato S."/>
            <person name="Itoh T."/>
            <person name="Iino T."/>
            <person name="Ohkuma M."/>
        </authorList>
    </citation>
    <scope>NUCLEOTIDE SEQUENCE [LARGE SCALE GENOMIC DNA]</scope>
    <source>
        <strain evidence="3 4">MIZ01</strain>
    </source>
</reference>
<dbReference type="SMART" id="SM00471">
    <property type="entry name" value="HDc"/>
    <property type="match status" value="1"/>
</dbReference>
<evidence type="ECO:0000313" key="4">
    <source>
        <dbReference type="Proteomes" id="UP001320326"/>
    </source>
</evidence>
<dbReference type="CDD" id="cd00077">
    <property type="entry name" value="HDc"/>
    <property type="match status" value="1"/>
</dbReference>
<dbReference type="PANTHER" id="PTHR45228">
    <property type="entry name" value="CYCLIC DI-GMP PHOSPHODIESTERASE TM_0186-RELATED"/>
    <property type="match status" value="1"/>
</dbReference>
<dbReference type="Pfam" id="PF13487">
    <property type="entry name" value="HD_5"/>
    <property type="match status" value="1"/>
</dbReference>
<evidence type="ECO:0000256" key="1">
    <source>
        <dbReference type="SAM" id="Phobius"/>
    </source>
</evidence>
<dbReference type="PROSITE" id="PS51832">
    <property type="entry name" value="HD_GYP"/>
    <property type="match status" value="1"/>
</dbReference>
<dbReference type="SUPFAM" id="SSF109604">
    <property type="entry name" value="HD-domain/PDEase-like"/>
    <property type="match status" value="1"/>
</dbReference>
<dbReference type="InterPro" id="IPR037522">
    <property type="entry name" value="HD_GYP_dom"/>
</dbReference>
<keyword evidence="1" id="KW-0472">Membrane</keyword>
<dbReference type="GO" id="GO:0008081">
    <property type="term" value="F:phosphoric diester hydrolase activity"/>
    <property type="evidence" value="ECO:0007669"/>
    <property type="project" value="UniProtKB-ARBA"/>
</dbReference>
<dbReference type="InterPro" id="IPR003607">
    <property type="entry name" value="HD/PDEase_dom"/>
</dbReference>
<dbReference type="InterPro" id="IPR052020">
    <property type="entry name" value="Cyclic_di-GMP/3'3'-cGAMP_PDE"/>
</dbReference>
<dbReference type="EMBL" id="AP023423">
    <property type="protein sequence ID" value="BCK86799.1"/>
    <property type="molecule type" value="Genomic_DNA"/>
</dbReference>
<feature type="transmembrane region" description="Helical" evidence="1">
    <location>
        <begin position="145"/>
        <end position="164"/>
    </location>
</feature>
<protein>
    <recommendedName>
        <fullName evidence="2">HD-GYP domain-containing protein</fullName>
    </recommendedName>
</protein>